<protein>
    <submittedName>
        <fullName evidence="1">Uncharacterized protein</fullName>
    </submittedName>
</protein>
<organism evidence="1 2">
    <name type="scientific">Cutaneotrichosporon cavernicola</name>
    <dbReference type="NCBI Taxonomy" id="279322"/>
    <lineage>
        <taxon>Eukaryota</taxon>
        <taxon>Fungi</taxon>
        <taxon>Dikarya</taxon>
        <taxon>Basidiomycota</taxon>
        <taxon>Agaricomycotina</taxon>
        <taxon>Tremellomycetes</taxon>
        <taxon>Trichosporonales</taxon>
        <taxon>Trichosporonaceae</taxon>
        <taxon>Cutaneotrichosporon</taxon>
    </lineage>
</organism>
<dbReference type="AlphaFoldDB" id="A0AA48IH47"/>
<evidence type="ECO:0000313" key="1">
    <source>
        <dbReference type="EMBL" id="BEI90883.1"/>
    </source>
</evidence>
<sequence length="387" mass="43360">MAPPGFWLDGASFPHIVDTILLFSEHSSLVRWRCVSSSVRAQVDRVLCDRLAIRDFGTDNVPTHGVRFYTQVDEDQVRKPVFVFYEHSDDILDKWTPPLIKTAAYVSRAAEWCLEACPGVRILDLNGDVKEELAPLIQGLANVKVLRIASSAPFALLEGPPITVPHLFAATSLSGLYYDEFPSCLNVPFLPPTFESLTLYVSITVWRTSHAATVRALVLGAALRSVTVVLVGFVTRYVIESEPRHSDSFGVPSDLIEGVIPHLDTVRLTLVNIKDDFGPGFNLIPSYPETLEQILEAFSFDWWSSIRQQYILDFIRSVLKTKFLRKMTRAIRHQAAEEGWAEEKTERAINNVRVLDHAAWKAEVNDGVLTSWNPTGDPNVSDSVVRI</sequence>
<keyword evidence="2" id="KW-1185">Reference proteome</keyword>
<dbReference type="GeneID" id="85494753"/>
<dbReference type="EMBL" id="AP028214">
    <property type="protein sequence ID" value="BEI90883.1"/>
    <property type="molecule type" value="Genomic_DNA"/>
</dbReference>
<dbReference type="Proteomes" id="UP001233271">
    <property type="component" value="Chromosome 3"/>
</dbReference>
<name>A0AA48IH47_9TREE</name>
<reference evidence="1" key="1">
    <citation type="journal article" date="2023" name="BMC Genomics">
        <title>Chromosome-level genome assemblies of Cutaneotrichosporon spp. (Trichosporonales, Basidiomycota) reveal imbalanced evolution between nucleotide sequences and chromosome synteny.</title>
        <authorList>
            <person name="Kobayashi Y."/>
            <person name="Kayamori A."/>
            <person name="Aoki K."/>
            <person name="Shiwa Y."/>
            <person name="Matsutani M."/>
            <person name="Fujita N."/>
            <person name="Sugita T."/>
            <person name="Iwasaki W."/>
            <person name="Tanaka N."/>
            <person name="Takashima M."/>
        </authorList>
    </citation>
    <scope>NUCLEOTIDE SEQUENCE</scope>
    <source>
        <strain evidence="1">HIS019</strain>
    </source>
</reference>
<proteinExistence type="predicted"/>
<dbReference type="KEGG" id="ccac:CcaHIS019_0309530"/>
<gene>
    <name evidence="1" type="ORF">CcaverHIS019_0309530</name>
</gene>
<accession>A0AA48IH47</accession>
<dbReference type="RefSeq" id="XP_060456148.1">
    <property type="nucleotide sequence ID" value="XM_060599457.1"/>
</dbReference>
<evidence type="ECO:0000313" key="2">
    <source>
        <dbReference type="Proteomes" id="UP001233271"/>
    </source>
</evidence>